<dbReference type="EMBL" id="KB445570">
    <property type="protein sequence ID" value="EMD95433.1"/>
    <property type="molecule type" value="Genomic_DNA"/>
</dbReference>
<dbReference type="Proteomes" id="UP000016936">
    <property type="component" value="Unassembled WGS sequence"/>
</dbReference>
<organism evidence="1 2">
    <name type="scientific">Cochliobolus heterostrophus (strain C5 / ATCC 48332 / race O)</name>
    <name type="common">Southern corn leaf blight fungus</name>
    <name type="synonym">Bipolaris maydis</name>
    <dbReference type="NCBI Taxonomy" id="701091"/>
    <lineage>
        <taxon>Eukaryota</taxon>
        <taxon>Fungi</taxon>
        <taxon>Dikarya</taxon>
        <taxon>Ascomycota</taxon>
        <taxon>Pezizomycotina</taxon>
        <taxon>Dothideomycetes</taxon>
        <taxon>Pleosporomycetidae</taxon>
        <taxon>Pleosporales</taxon>
        <taxon>Pleosporineae</taxon>
        <taxon>Pleosporaceae</taxon>
        <taxon>Bipolaris</taxon>
    </lineage>
</organism>
<dbReference type="AlphaFoldDB" id="M2V6S4"/>
<feature type="non-terminal residue" evidence="1">
    <location>
        <position position="107"/>
    </location>
</feature>
<keyword evidence="2" id="KW-1185">Reference proteome</keyword>
<reference evidence="2" key="2">
    <citation type="journal article" date="2013" name="PLoS Genet.">
        <title>Comparative genome structure, secondary metabolite, and effector coding capacity across Cochliobolus pathogens.</title>
        <authorList>
            <person name="Condon B.J."/>
            <person name="Leng Y."/>
            <person name="Wu D."/>
            <person name="Bushley K.E."/>
            <person name="Ohm R.A."/>
            <person name="Otillar R."/>
            <person name="Martin J."/>
            <person name="Schackwitz W."/>
            <person name="Grimwood J."/>
            <person name="MohdZainudin N."/>
            <person name="Xue C."/>
            <person name="Wang R."/>
            <person name="Manning V.A."/>
            <person name="Dhillon B."/>
            <person name="Tu Z.J."/>
            <person name="Steffenson B.J."/>
            <person name="Salamov A."/>
            <person name="Sun H."/>
            <person name="Lowry S."/>
            <person name="LaButti K."/>
            <person name="Han J."/>
            <person name="Copeland A."/>
            <person name="Lindquist E."/>
            <person name="Barry K."/>
            <person name="Schmutz J."/>
            <person name="Baker S.E."/>
            <person name="Ciuffetti L.M."/>
            <person name="Grigoriev I.V."/>
            <person name="Zhong S."/>
            <person name="Turgeon B.G."/>
        </authorList>
    </citation>
    <scope>NUCLEOTIDE SEQUENCE [LARGE SCALE GENOMIC DNA]</scope>
    <source>
        <strain evidence="2">C5 / ATCC 48332 / race O</strain>
    </source>
</reference>
<accession>M2V6S4</accession>
<proteinExistence type="predicted"/>
<evidence type="ECO:0000313" key="1">
    <source>
        <dbReference type="EMBL" id="EMD95433.1"/>
    </source>
</evidence>
<evidence type="ECO:0000313" key="2">
    <source>
        <dbReference type="Proteomes" id="UP000016936"/>
    </source>
</evidence>
<reference evidence="1 2" key="1">
    <citation type="journal article" date="2012" name="PLoS Pathog.">
        <title>Diverse lifestyles and strategies of plant pathogenesis encoded in the genomes of eighteen Dothideomycetes fungi.</title>
        <authorList>
            <person name="Ohm R.A."/>
            <person name="Feau N."/>
            <person name="Henrissat B."/>
            <person name="Schoch C.L."/>
            <person name="Horwitz B.A."/>
            <person name="Barry K.W."/>
            <person name="Condon B.J."/>
            <person name="Copeland A.C."/>
            <person name="Dhillon B."/>
            <person name="Glaser F."/>
            <person name="Hesse C.N."/>
            <person name="Kosti I."/>
            <person name="LaButti K."/>
            <person name="Lindquist E.A."/>
            <person name="Lucas S."/>
            <person name="Salamov A.A."/>
            <person name="Bradshaw R.E."/>
            <person name="Ciuffetti L."/>
            <person name="Hamelin R.C."/>
            <person name="Kema G.H.J."/>
            <person name="Lawrence C."/>
            <person name="Scott J.A."/>
            <person name="Spatafora J.W."/>
            <person name="Turgeon B.G."/>
            <person name="de Wit P.J.G.M."/>
            <person name="Zhong S."/>
            <person name="Goodwin S.B."/>
            <person name="Grigoriev I.V."/>
        </authorList>
    </citation>
    <scope>NUCLEOTIDE SEQUENCE [LARGE SCALE GENOMIC DNA]</scope>
    <source>
        <strain evidence="2">C5 / ATCC 48332 / race O</strain>
    </source>
</reference>
<protein>
    <submittedName>
        <fullName evidence="1">Uncharacterized protein</fullName>
    </submittedName>
</protein>
<sequence length="107" mass="12227">MHMQGPERHTSSTVKPCGWVLAQIYQKNDKGAQPNPRPIRGTNQNVDNLVKINATNIRRLLLRENAKRGTIKTRKRKKRPQKRHCIAYMGRKLAAESSGQSQSRNLV</sequence>
<name>M2V6S4_COCH5</name>
<gene>
    <name evidence="1" type="ORF">COCHEDRAFT_1019197</name>
</gene>
<dbReference type="HOGENOM" id="CLU_2216070_0_0_1"/>